<dbReference type="EMBL" id="CM042011">
    <property type="protein sequence ID" value="KAI3764612.1"/>
    <property type="molecule type" value="Genomic_DNA"/>
</dbReference>
<dbReference type="Proteomes" id="UP001055811">
    <property type="component" value="Linkage Group LG03"/>
</dbReference>
<accession>A0ACB9F0I0</accession>
<sequence>MSHNKDTPDILDWGESDEEVTIEGSDDRAVNNNVDTGGSEENTAADQQEKATDNTEENEPARMIPQGVGLGSTTGYNRRSQRKGVMPKRSNMISSSRKEMSTRLLFPVTGSKHEENRKQGGDPFTFSDSQQHEQRIAGRIEGLSTMSGDAWAIIRSVVFAMLTEDD</sequence>
<proteinExistence type="predicted"/>
<comment type="caution">
    <text evidence="1">The sequence shown here is derived from an EMBL/GenBank/DDBJ whole genome shotgun (WGS) entry which is preliminary data.</text>
</comment>
<reference evidence="2" key="1">
    <citation type="journal article" date="2022" name="Mol. Ecol. Resour.">
        <title>The genomes of chicory, endive, great burdock and yacon provide insights into Asteraceae palaeo-polyploidization history and plant inulin production.</title>
        <authorList>
            <person name="Fan W."/>
            <person name="Wang S."/>
            <person name="Wang H."/>
            <person name="Wang A."/>
            <person name="Jiang F."/>
            <person name="Liu H."/>
            <person name="Zhao H."/>
            <person name="Xu D."/>
            <person name="Zhang Y."/>
        </authorList>
    </citation>
    <scope>NUCLEOTIDE SEQUENCE [LARGE SCALE GENOMIC DNA]</scope>
    <source>
        <strain evidence="2">cv. Punajuju</strain>
    </source>
</reference>
<name>A0ACB9F0I0_CICIN</name>
<protein>
    <submittedName>
        <fullName evidence="1">Uncharacterized protein</fullName>
    </submittedName>
</protein>
<keyword evidence="2" id="KW-1185">Reference proteome</keyword>
<gene>
    <name evidence="1" type="ORF">L2E82_14623</name>
</gene>
<organism evidence="1 2">
    <name type="scientific">Cichorium intybus</name>
    <name type="common">Chicory</name>
    <dbReference type="NCBI Taxonomy" id="13427"/>
    <lineage>
        <taxon>Eukaryota</taxon>
        <taxon>Viridiplantae</taxon>
        <taxon>Streptophyta</taxon>
        <taxon>Embryophyta</taxon>
        <taxon>Tracheophyta</taxon>
        <taxon>Spermatophyta</taxon>
        <taxon>Magnoliopsida</taxon>
        <taxon>eudicotyledons</taxon>
        <taxon>Gunneridae</taxon>
        <taxon>Pentapetalae</taxon>
        <taxon>asterids</taxon>
        <taxon>campanulids</taxon>
        <taxon>Asterales</taxon>
        <taxon>Asteraceae</taxon>
        <taxon>Cichorioideae</taxon>
        <taxon>Cichorieae</taxon>
        <taxon>Cichoriinae</taxon>
        <taxon>Cichorium</taxon>
    </lineage>
</organism>
<reference evidence="1 2" key="2">
    <citation type="journal article" date="2022" name="Mol. Ecol. Resour.">
        <title>The genomes of chicory, endive, great burdock and yacon provide insights into Asteraceae paleo-polyploidization history and plant inulin production.</title>
        <authorList>
            <person name="Fan W."/>
            <person name="Wang S."/>
            <person name="Wang H."/>
            <person name="Wang A."/>
            <person name="Jiang F."/>
            <person name="Liu H."/>
            <person name="Zhao H."/>
            <person name="Xu D."/>
            <person name="Zhang Y."/>
        </authorList>
    </citation>
    <scope>NUCLEOTIDE SEQUENCE [LARGE SCALE GENOMIC DNA]</scope>
    <source>
        <strain evidence="2">cv. Punajuju</strain>
        <tissue evidence="1">Leaves</tissue>
    </source>
</reference>
<evidence type="ECO:0000313" key="2">
    <source>
        <dbReference type="Proteomes" id="UP001055811"/>
    </source>
</evidence>
<evidence type="ECO:0000313" key="1">
    <source>
        <dbReference type="EMBL" id="KAI3764612.1"/>
    </source>
</evidence>